<proteinExistence type="predicted"/>
<comment type="caution">
    <text evidence="3">The sequence shown here is derived from an EMBL/GenBank/DDBJ whole genome shotgun (WGS) entry which is preliminary data.</text>
</comment>
<feature type="domain" description="HD/PDEase" evidence="2">
    <location>
        <begin position="495"/>
        <end position="622"/>
    </location>
</feature>
<reference evidence="3" key="1">
    <citation type="submission" date="2010-07" db="EMBL/GenBank/DDBJ databases">
        <authorList>
            <consortium name="CONSOLIDER consortium CSD2007-00005"/>
            <person name="Guazzaroni M.-E."/>
            <person name="Richter M."/>
            <person name="Garcia-Salamanca A."/>
            <person name="Yarza P."/>
            <person name="Ferrer M."/>
        </authorList>
    </citation>
    <scope>NUCLEOTIDE SEQUENCE</scope>
</reference>
<dbReference type="GO" id="GO:0016787">
    <property type="term" value="F:hydrolase activity"/>
    <property type="evidence" value="ECO:0007669"/>
    <property type="project" value="UniProtKB-KW"/>
</dbReference>
<protein>
    <submittedName>
        <fullName evidence="3">Protein containing Metal-dependent phosphohydrolase domain</fullName>
    </submittedName>
</protein>
<dbReference type="Pfam" id="PF01966">
    <property type="entry name" value="HD"/>
    <property type="match status" value="1"/>
</dbReference>
<reference evidence="3" key="2">
    <citation type="journal article" date="2011" name="Microb. Ecol.">
        <title>Taxonomic and Functional Metagenomic Profiling of the Microbial Community in the Anoxic Sediment of a Sub-saline Shallow Lake (Laguna de Carrizo, Central Spain).</title>
        <authorList>
            <person name="Ferrer M."/>
            <person name="Guazzaroni M.E."/>
            <person name="Richter M."/>
            <person name="Garcia-Salamanca A."/>
            <person name="Yarza P."/>
            <person name="Suarez-Suarez A."/>
            <person name="Solano J."/>
            <person name="Alcaide M."/>
            <person name="van Dillewijn P."/>
            <person name="Molina-Henares M.A."/>
            <person name="Lopez-Cortes N."/>
            <person name="Al-Ramahi Y."/>
            <person name="Guerrero C."/>
            <person name="Acosta A."/>
            <person name="de Eugenio L.I."/>
            <person name="Martinez V."/>
            <person name="Marques S."/>
            <person name="Rojo F."/>
            <person name="Santero E."/>
            <person name="Genilloud O."/>
            <person name="Perez-Perez J."/>
            <person name="Rossello-Mora R."/>
            <person name="Ramos J.L."/>
        </authorList>
    </citation>
    <scope>NUCLEOTIDE SEQUENCE</scope>
</reference>
<evidence type="ECO:0000256" key="1">
    <source>
        <dbReference type="SAM" id="MobiDB-lite"/>
    </source>
</evidence>
<sequence>MAIDIAFTLFLAGAAGEAIIAGVIVKQFTKKGLGEAAKEALKTGGIKALTEAAKKVGISRGRIYAAKIAGLVGENLTFAGIDTFKLIPKGQFTWKNAGDTFESAALMMGLGKVGSGIFGKTLGKLTAKLPTAIRLPIDLTAQPTFMAPIISGGTYLWKKFVHGQEMAKEEVGELLRNHILFSVVGSTMGVAKTLNHTAELKPPKLLDERGPKGSLRFKGRGSGTMGGNWYVDEEGVKWFLKPDSHHSELQTSAEVISSRIYEHFGYTTPETVIVNIKGKRYSASKFLGKRRFADLSKNRSDKFRQMRIIAAYLKDWDRLANIRNNFNLGNDEFASLDFGGTLGSRAHGMHKAGKVFSEAIGTFETTEDISVVYDSFKVNDLPNDHPWRNLVQNDAHQVIDKFRTLTDEKIEEIVKAAQYSDQKDAAYMIEALKKRRDGIITNLLSKFPVAKPMVPKANEKSIFTLMKSDPTIKGIDHSTLKEIMEIAYPLYAKGLGIHGAEHIDRVVYYALKIATLEKYSPKEMLKVALAAFFHDVGRISGKGHGDREHSKRSVEKLKVLLKDDGFSGLIAKWDLSKMDWKEILFAIENHSNGKTSKNKIAAALWDADRLDLFRLRREPGYEGYIVKAEFLSTETARAMLKSGEAEELSVKKAAIVPPKLVDDIKRKLDSESRPLKIENSSKLLYKGKEWLLEKNLGDEIYCYRLSNQEEYYSLAKENTLFVKKREGVFSVLSGEEAREIVRAAYEYRTGRPAPKTPEEIMTQFELLLGKGQFQHSVFRDGDGCLLEILADYADGWKKAKISGFKDLPADETSPPGTLPKLGEFPNIYKKFVKYTPTEALLKLGEASNLQGVPQTYDGFFSKRRGDKPADNPSLPPPVETERVTGLLREKAKKETGELRENIKKEVVEMGVNLFRDCLRIFSTLEKDVLTGFGFKDVDDLAGRIFQSTARLFDDRFRNSGWLPSSTPKWITVEALRKIKDHLDVFVPKEALTHGTTSAALPGLVDKRALLSMTELMKRPEKSMMFTGEKWGVLSQESNKKRIESQDVIFMSWQEGSHEMQPNIVMLDEANIDLIYALSHGRYFRSKNGKLSEKEIFDLSSMTALEAEYLELIPAEGQHLVLDPFPVIIQARDFDRNLMHNIRDVMDHDFKSERVYDGSLKLEEQISEIFVPRDKVDLTKNYLNTHEIHGVNVFAIEDLMIARMLFAQNFKLLPWDHEIKPDYREDILNGKFDGIYAKRADDGPFVTPTNDTPLFTQIWSDMLDGIHDFLKLKPVKKYVIKIKLFHLQ</sequence>
<dbReference type="InterPro" id="IPR003607">
    <property type="entry name" value="HD/PDEase_dom"/>
</dbReference>
<dbReference type="InterPro" id="IPR006674">
    <property type="entry name" value="HD_domain"/>
</dbReference>
<dbReference type="SUPFAM" id="SSF109604">
    <property type="entry name" value="HD-domain/PDEase-like"/>
    <property type="match status" value="1"/>
</dbReference>
<keyword evidence="3" id="KW-0378">Hydrolase</keyword>
<dbReference type="Gene3D" id="1.10.3210.10">
    <property type="entry name" value="Hypothetical protein af1432"/>
    <property type="match status" value="1"/>
</dbReference>
<feature type="region of interest" description="Disordered" evidence="1">
    <location>
        <begin position="861"/>
        <end position="883"/>
    </location>
</feature>
<dbReference type="CDD" id="cd00077">
    <property type="entry name" value="HDc"/>
    <property type="match status" value="1"/>
</dbReference>
<dbReference type="EMBL" id="ADZX01000557">
    <property type="protein sequence ID" value="EFK96153.1"/>
    <property type="molecule type" value="Genomic_DNA"/>
</dbReference>
<gene>
    <name evidence="3" type="ORF">LDC_1827</name>
</gene>
<dbReference type="SMART" id="SM00471">
    <property type="entry name" value="HDc"/>
    <property type="match status" value="1"/>
</dbReference>
<accession>D9PJW4</accession>
<evidence type="ECO:0000313" key="3">
    <source>
        <dbReference type="EMBL" id="EFK96153.1"/>
    </source>
</evidence>
<name>D9PJW4_9ZZZZ</name>
<evidence type="ECO:0000259" key="2">
    <source>
        <dbReference type="SMART" id="SM00471"/>
    </source>
</evidence>
<organism evidence="3">
    <name type="scientific">sediment metagenome</name>
    <dbReference type="NCBI Taxonomy" id="749907"/>
    <lineage>
        <taxon>unclassified sequences</taxon>
        <taxon>metagenomes</taxon>
        <taxon>ecological metagenomes</taxon>
    </lineage>
</organism>